<protein>
    <recommendedName>
        <fullName evidence="3">non-specific serine/threonine protein kinase</fullName>
        <ecNumber evidence="3">2.7.11.1</ecNumber>
    </recommendedName>
</protein>
<organism evidence="12 13">
    <name type="scientific">Archangium minus</name>
    <dbReference type="NCBI Taxonomy" id="83450"/>
    <lineage>
        <taxon>Bacteria</taxon>
        <taxon>Pseudomonadati</taxon>
        <taxon>Myxococcota</taxon>
        <taxon>Myxococcia</taxon>
        <taxon>Myxococcales</taxon>
        <taxon>Cystobacterineae</taxon>
        <taxon>Archangiaceae</taxon>
        <taxon>Archangium</taxon>
    </lineage>
</organism>
<keyword evidence="8 9" id="KW-0067">ATP-binding</keyword>
<dbReference type="EMBL" id="CP043494">
    <property type="protein sequence ID" value="WNG49375.1"/>
    <property type="molecule type" value="Genomic_DNA"/>
</dbReference>
<dbReference type="SUPFAM" id="SSF56112">
    <property type="entry name" value="Protein kinase-like (PK-like)"/>
    <property type="match status" value="1"/>
</dbReference>
<keyword evidence="10" id="KW-0175">Coiled coil</keyword>
<feature type="domain" description="Protein kinase" evidence="11">
    <location>
        <begin position="15"/>
        <end position="335"/>
    </location>
</feature>
<dbReference type="EC" id="2.7.11.1" evidence="3"/>
<dbReference type="PANTHER" id="PTHR43671:SF13">
    <property type="entry name" value="SERINE_THREONINE-PROTEIN KINASE NEK2"/>
    <property type="match status" value="1"/>
</dbReference>
<dbReference type="Pfam" id="PF07714">
    <property type="entry name" value="PK_Tyr_Ser-Thr"/>
    <property type="match status" value="1"/>
</dbReference>
<dbReference type="PROSITE" id="PS00108">
    <property type="entry name" value="PROTEIN_KINASE_ST"/>
    <property type="match status" value="1"/>
</dbReference>
<dbReference type="PROSITE" id="PS00107">
    <property type="entry name" value="PROTEIN_KINASE_ATP"/>
    <property type="match status" value="1"/>
</dbReference>
<keyword evidence="4" id="KW-0723">Serine/threonine-protein kinase</keyword>
<evidence type="ECO:0000313" key="12">
    <source>
        <dbReference type="EMBL" id="WNG49375.1"/>
    </source>
</evidence>
<evidence type="ECO:0000256" key="9">
    <source>
        <dbReference type="PROSITE-ProRule" id="PRU10141"/>
    </source>
</evidence>
<evidence type="ECO:0000256" key="7">
    <source>
        <dbReference type="ARBA" id="ARBA00022777"/>
    </source>
</evidence>
<evidence type="ECO:0000259" key="11">
    <source>
        <dbReference type="PROSITE" id="PS50011"/>
    </source>
</evidence>
<feature type="binding site" evidence="9">
    <location>
        <position position="44"/>
    </location>
    <ligand>
        <name>ATP</name>
        <dbReference type="ChEBI" id="CHEBI:30616"/>
    </ligand>
</feature>
<dbReference type="InterPro" id="IPR027417">
    <property type="entry name" value="P-loop_NTPase"/>
</dbReference>
<dbReference type="SMART" id="SM00220">
    <property type="entry name" value="S_TKc"/>
    <property type="match status" value="1"/>
</dbReference>
<evidence type="ECO:0000313" key="13">
    <source>
        <dbReference type="Proteomes" id="UP001611383"/>
    </source>
</evidence>
<evidence type="ECO:0000256" key="10">
    <source>
        <dbReference type="SAM" id="Coils"/>
    </source>
</evidence>
<evidence type="ECO:0000256" key="3">
    <source>
        <dbReference type="ARBA" id="ARBA00012513"/>
    </source>
</evidence>
<dbReference type="RefSeq" id="WP_395807201.1">
    <property type="nucleotide sequence ID" value="NZ_CP043494.1"/>
</dbReference>
<dbReference type="InterPro" id="IPR011009">
    <property type="entry name" value="Kinase-like_dom_sf"/>
</dbReference>
<dbReference type="Gene3D" id="3.40.50.300">
    <property type="entry name" value="P-loop containing nucleotide triphosphate hydrolases"/>
    <property type="match status" value="1"/>
</dbReference>
<dbReference type="PROSITE" id="PS50011">
    <property type="entry name" value="PROTEIN_KINASE_DOM"/>
    <property type="match status" value="1"/>
</dbReference>
<dbReference type="SUPFAM" id="SSF52540">
    <property type="entry name" value="P-loop containing nucleoside triphosphate hydrolases"/>
    <property type="match status" value="1"/>
</dbReference>
<keyword evidence="7 12" id="KW-0418">Kinase</keyword>
<feature type="coiled-coil region" evidence="10">
    <location>
        <begin position="1027"/>
        <end position="1054"/>
    </location>
</feature>
<dbReference type="InterPro" id="IPR008271">
    <property type="entry name" value="Ser/Thr_kinase_AS"/>
</dbReference>
<evidence type="ECO:0000256" key="6">
    <source>
        <dbReference type="ARBA" id="ARBA00022741"/>
    </source>
</evidence>
<accession>A0ABY9X1W5</accession>
<evidence type="ECO:0000256" key="4">
    <source>
        <dbReference type="ARBA" id="ARBA00022527"/>
    </source>
</evidence>
<dbReference type="InterPro" id="IPR017441">
    <property type="entry name" value="Protein_kinase_ATP_BS"/>
</dbReference>
<dbReference type="GO" id="GO:0016301">
    <property type="term" value="F:kinase activity"/>
    <property type="evidence" value="ECO:0007669"/>
    <property type="project" value="UniProtKB-KW"/>
</dbReference>
<evidence type="ECO:0000256" key="1">
    <source>
        <dbReference type="ARBA" id="ARBA00008171"/>
    </source>
</evidence>
<gene>
    <name evidence="12" type="ORF">F0U60_38595</name>
</gene>
<keyword evidence="6 9" id="KW-0547">Nucleotide-binding</keyword>
<keyword evidence="5" id="KW-0808">Transferase</keyword>
<dbReference type="PANTHER" id="PTHR43671">
    <property type="entry name" value="SERINE/THREONINE-PROTEIN KINASE NEK"/>
    <property type="match status" value="1"/>
</dbReference>
<comment type="similarity">
    <text evidence="2">Belongs to the protein kinase superfamily. NEK Ser/Thr protein kinase family. NIMA subfamily.</text>
</comment>
<dbReference type="CDD" id="cd14014">
    <property type="entry name" value="STKc_PknB_like"/>
    <property type="match status" value="1"/>
</dbReference>
<dbReference type="InterPro" id="IPR001245">
    <property type="entry name" value="Ser-Thr/Tyr_kinase_cat_dom"/>
</dbReference>
<dbReference type="InterPro" id="IPR000719">
    <property type="entry name" value="Prot_kinase_dom"/>
</dbReference>
<evidence type="ECO:0000256" key="2">
    <source>
        <dbReference type="ARBA" id="ARBA00010886"/>
    </source>
</evidence>
<dbReference type="Gene3D" id="1.10.510.10">
    <property type="entry name" value="Transferase(Phosphotransferase) domain 1"/>
    <property type="match status" value="2"/>
</dbReference>
<dbReference type="Proteomes" id="UP001611383">
    <property type="component" value="Chromosome"/>
</dbReference>
<evidence type="ECO:0000256" key="8">
    <source>
        <dbReference type="ARBA" id="ARBA00022840"/>
    </source>
</evidence>
<comment type="similarity">
    <text evidence="1">Belongs to the protein kinase superfamily. TKL Ser/Thr protein kinase family. ROCO subfamily.</text>
</comment>
<name>A0ABY9X1W5_9BACT</name>
<reference evidence="12 13" key="1">
    <citation type="submission" date="2019-08" db="EMBL/GenBank/DDBJ databases">
        <title>Archangium and Cystobacter genomes.</title>
        <authorList>
            <person name="Chen I.-C.K."/>
            <person name="Wielgoss S."/>
        </authorList>
    </citation>
    <scope>NUCLEOTIDE SEQUENCE [LARGE SCALE GENOMIC DNA]</scope>
    <source>
        <strain evidence="12 13">Cbm 6</strain>
    </source>
</reference>
<sequence length="1279" mass="140787">MRNTAKVAFDGNSRFQVRRPLGSGAFGSVYEVFDKHYNTVVALKLLNELRPSVLYRFKQEFRLLADRAHPNLVTLYELHSEGEQWFFTMEYVEGSHFGDYVRGTGLSGPSTDKYPVPAETSSLAPDEPTVTMRKVEADSETTTYYPSDKSTEAFSFRNKEQALRAFSGNLERLRSAFFHLAQGVQALHTAGIVHRDLKPSNVIITPSGRVVVLDFGLAKELLPVPSEATPDEFAGSPPYMAPEQWAGEQTSAASDWYSVGVMLFEVLVGRRPFNGPSDARLAQQRQGPIDPSSLVEGIPTELAALCLRLLHPDPRQRAGYEDLMACVAPGRGEFLRQGSIVPMGPAQVLVGREQELGVLTQALQRSSAGTLTLVNLRGEPGMGKSTLLRSFVDSLYSRGVAALLGRCYERESVPYKALDSLMDALGRYLLLLPRSQARELITPELQSLTRLFPVLRLNEELLPNTLRPAEPSSQLQGRQQAVAALRELLRHISQRTSVVLCLDDLQWGDVDSARFLAELLSNDAPPLLLVASYRAGEEKRSPFLLELERLLGGATWKMARYELEVGALSPDTAVRLAMHHLGASSPEARQKAEKIAAESRGNPLFIEELSRTPTSLADSPEGSSLREVLGRRVRQLPDEARHLLELLAVAGRPTGQDLLFDAAESQHALLSTVVLLRAHNLLRIRSGERAILELSHDRIREGVVGQLEASKLAAHHGRLAHALETRPGSDPELLAIHHHGAGNLRSAALHAFRAAERANQALAFNHAAELFGSAIEWSGGSPAPELGTLRSLKLHRAEALANAGRGAEAAVLFLELAQTGGEPREMLELQRRAIENYMLSGRIDEGQSLLQPMLSQVPLTYGKSSAGALAHLMWQLLRLQVRGMEPGKSRGALSPEQVLRIDLGWSLGKALASVDWIRAAGFQLQSLRLALDSGEPSRIARSLIAFGPIQIWEGKPDSVRKGVRYLEQGAALARQLQHPALIGFAEVYQAAHSLVLGDWGGGMAHVDTGMRLLRQHGVDVIWETNVGRLLECQLLDLQRRMAELSQRAAEWHRVAAELGDSYSSVMASFFISHCLLAHDEPEAALQRIYEAMAGWSRLGAIQQGYTSLRECQVDLYRGRPGDTWKRLEELWPALEKGHMMRAQISRMDFHALRAQSALGLAAEEPGRKRELLTRVEKDAAMLEREMRRDAQPLARLLRAGVAHQRGQTDETLALLSAAIEGYRSAGMSTHEACALLWKGELVGGDEGRALVLTASAELEKEGIKRPRQWAAMLAPSLSR</sequence>
<dbReference type="InterPro" id="IPR050660">
    <property type="entry name" value="NEK_Ser/Thr_kinase"/>
</dbReference>
<dbReference type="Pfam" id="PF13191">
    <property type="entry name" value="AAA_16"/>
    <property type="match status" value="1"/>
</dbReference>
<keyword evidence="13" id="KW-1185">Reference proteome</keyword>
<dbReference type="InterPro" id="IPR041664">
    <property type="entry name" value="AAA_16"/>
</dbReference>
<proteinExistence type="inferred from homology"/>
<evidence type="ECO:0000256" key="5">
    <source>
        <dbReference type="ARBA" id="ARBA00022679"/>
    </source>
</evidence>